<dbReference type="CDD" id="cd16914">
    <property type="entry name" value="EcfT"/>
    <property type="match status" value="1"/>
</dbReference>
<dbReference type="EMBL" id="BAABRU010000025">
    <property type="protein sequence ID" value="GAA5530853.1"/>
    <property type="molecule type" value="Genomic_DNA"/>
</dbReference>
<keyword evidence="2 5" id="KW-0812">Transmembrane</keyword>
<evidence type="ECO:0000313" key="6">
    <source>
        <dbReference type="EMBL" id="GAA5530853.1"/>
    </source>
</evidence>
<reference evidence="6 7" key="1">
    <citation type="submission" date="2024-02" db="EMBL/GenBank/DDBJ databases">
        <title>Herpetosiphon gulosus NBRC 112829.</title>
        <authorList>
            <person name="Ichikawa N."/>
            <person name="Katano-Makiyama Y."/>
            <person name="Hidaka K."/>
        </authorList>
    </citation>
    <scope>NUCLEOTIDE SEQUENCE [LARGE SCALE GENOMIC DNA]</scope>
    <source>
        <strain evidence="6 7">NBRC 112829</strain>
    </source>
</reference>
<evidence type="ECO:0000256" key="3">
    <source>
        <dbReference type="ARBA" id="ARBA00022989"/>
    </source>
</evidence>
<keyword evidence="3 5" id="KW-1133">Transmembrane helix</keyword>
<sequence length="396" mass="44076">MSAEIYQPTAGRAREALTKTAPPAANKEWVSPVSQRQRRIARPWEGGHSLAWVAWLVAALACIGQTDQPLYLILIGAVTLLVWQSCALDSPFQAVVRVMLQLGAVLFGFNLLFSVITASMLRGQTVLFELPSWRLPQLLGGIQLGGIITAEQLASGAVRGLRLWTLLLVVGTFNACVNHYRLLRRTPQGFFQLGLVLTIGLAFVPQTLLRLRAIRDAQRLRGHRFRSWRDALPLFVPLLSGGLEQSLTLAEAMEARGFGRAQRGRIAAYWTWLGLAGVLLVCAGIWMQFFYAKASLGAIVAWVLLALGLIAMISYWWQTNRLIVRTSYRRERWTGRATAITLLAMAAPLGFWLAQRSGSAMFYRIYPKLAWPPFEPLLTLAILALLAPLWFKPSAR</sequence>
<feature type="transmembrane region" description="Helical" evidence="5">
    <location>
        <begin position="374"/>
        <end position="391"/>
    </location>
</feature>
<comment type="caution">
    <text evidence="6">The sequence shown here is derived from an EMBL/GenBank/DDBJ whole genome shotgun (WGS) entry which is preliminary data.</text>
</comment>
<accession>A0ABP9X639</accession>
<evidence type="ECO:0000256" key="2">
    <source>
        <dbReference type="ARBA" id="ARBA00022692"/>
    </source>
</evidence>
<feature type="transmembrane region" description="Helical" evidence="5">
    <location>
        <begin position="337"/>
        <end position="354"/>
    </location>
</feature>
<feature type="transmembrane region" description="Helical" evidence="5">
    <location>
        <begin position="266"/>
        <end position="289"/>
    </location>
</feature>
<evidence type="ECO:0000313" key="7">
    <source>
        <dbReference type="Proteomes" id="UP001428290"/>
    </source>
</evidence>
<dbReference type="Pfam" id="PF02361">
    <property type="entry name" value="CbiQ"/>
    <property type="match status" value="1"/>
</dbReference>
<feature type="transmembrane region" description="Helical" evidence="5">
    <location>
        <begin position="70"/>
        <end position="88"/>
    </location>
</feature>
<dbReference type="PANTHER" id="PTHR33514">
    <property type="entry name" value="PROTEIN ABCI12, CHLOROPLASTIC"/>
    <property type="match status" value="1"/>
</dbReference>
<dbReference type="PANTHER" id="PTHR33514:SF15">
    <property type="entry name" value="COBALT TRANSPORT PROTEIN"/>
    <property type="match status" value="1"/>
</dbReference>
<dbReference type="InterPro" id="IPR003339">
    <property type="entry name" value="ABC/ECF_trnsptr_transmembrane"/>
</dbReference>
<evidence type="ECO:0000256" key="1">
    <source>
        <dbReference type="ARBA" id="ARBA00004141"/>
    </source>
</evidence>
<evidence type="ECO:0000256" key="4">
    <source>
        <dbReference type="ARBA" id="ARBA00023136"/>
    </source>
</evidence>
<evidence type="ECO:0000256" key="5">
    <source>
        <dbReference type="SAM" id="Phobius"/>
    </source>
</evidence>
<proteinExistence type="predicted"/>
<feature type="transmembrane region" description="Helical" evidence="5">
    <location>
        <begin position="100"/>
        <end position="121"/>
    </location>
</feature>
<keyword evidence="7" id="KW-1185">Reference proteome</keyword>
<feature type="transmembrane region" description="Helical" evidence="5">
    <location>
        <begin position="189"/>
        <end position="211"/>
    </location>
</feature>
<gene>
    <name evidence="6" type="primary">ecfT</name>
    <name evidence="6" type="ORF">Hgul01_04676</name>
</gene>
<comment type="subcellular location">
    <subcellularLocation>
        <location evidence="1">Membrane</location>
        <topology evidence="1">Multi-pass membrane protein</topology>
    </subcellularLocation>
</comment>
<feature type="transmembrane region" description="Helical" evidence="5">
    <location>
        <begin position="295"/>
        <end position="317"/>
    </location>
</feature>
<keyword evidence="4 5" id="KW-0472">Membrane</keyword>
<dbReference type="Proteomes" id="UP001428290">
    <property type="component" value="Unassembled WGS sequence"/>
</dbReference>
<organism evidence="6 7">
    <name type="scientific">Herpetosiphon gulosus</name>
    <dbReference type="NCBI Taxonomy" id="1973496"/>
    <lineage>
        <taxon>Bacteria</taxon>
        <taxon>Bacillati</taxon>
        <taxon>Chloroflexota</taxon>
        <taxon>Chloroflexia</taxon>
        <taxon>Herpetosiphonales</taxon>
        <taxon>Herpetosiphonaceae</taxon>
        <taxon>Herpetosiphon</taxon>
    </lineage>
</organism>
<feature type="transmembrane region" description="Helical" evidence="5">
    <location>
        <begin position="46"/>
        <end position="64"/>
    </location>
</feature>
<dbReference type="RefSeq" id="WP_345724451.1">
    <property type="nucleotide sequence ID" value="NZ_BAABRU010000025.1"/>
</dbReference>
<name>A0ABP9X639_9CHLR</name>
<protein>
    <submittedName>
        <fullName evidence="6">Energy-coupling factor transporter transmembrane protein EcfT</fullName>
    </submittedName>
</protein>